<dbReference type="Gene3D" id="2.30.29.30">
    <property type="entry name" value="Pleckstrin-homology domain (PH domain)/Phosphotyrosine-binding domain (PTB)"/>
    <property type="match status" value="1"/>
</dbReference>
<feature type="compositionally biased region" description="Low complexity" evidence="1">
    <location>
        <begin position="247"/>
        <end position="256"/>
    </location>
</feature>
<feature type="compositionally biased region" description="Polar residues" evidence="1">
    <location>
        <begin position="658"/>
        <end position="671"/>
    </location>
</feature>
<feature type="compositionally biased region" description="Low complexity" evidence="1">
    <location>
        <begin position="556"/>
        <end position="569"/>
    </location>
</feature>
<name>A0AAD9JWI0_9ANNE</name>
<feature type="compositionally biased region" description="Low complexity" evidence="1">
    <location>
        <begin position="186"/>
        <end position="197"/>
    </location>
</feature>
<feature type="region of interest" description="Disordered" evidence="1">
    <location>
        <begin position="519"/>
        <end position="707"/>
    </location>
</feature>
<dbReference type="PANTHER" id="PTHR17271">
    <property type="entry name" value="PLECKSTRIN HOMOLOGY PH DOMAIN-CONTAINING PROTEIN"/>
    <property type="match status" value="1"/>
</dbReference>
<gene>
    <name evidence="3" type="ORF">LSH36_129g01075</name>
</gene>
<comment type="caution">
    <text evidence="3">The sequence shown here is derived from an EMBL/GenBank/DDBJ whole genome shotgun (WGS) entry which is preliminary data.</text>
</comment>
<feature type="compositionally biased region" description="Low complexity" evidence="1">
    <location>
        <begin position="584"/>
        <end position="609"/>
    </location>
</feature>
<dbReference type="GO" id="GO:0015629">
    <property type="term" value="C:actin cytoskeleton"/>
    <property type="evidence" value="ECO:0007669"/>
    <property type="project" value="TreeGrafter"/>
</dbReference>
<feature type="compositionally biased region" description="Polar residues" evidence="1">
    <location>
        <begin position="621"/>
        <end position="648"/>
    </location>
</feature>
<dbReference type="PANTHER" id="PTHR17271:SF1">
    <property type="entry name" value="PROTEIN OUTSPREAD"/>
    <property type="match status" value="1"/>
</dbReference>
<feature type="region of interest" description="Disordered" evidence="1">
    <location>
        <begin position="246"/>
        <end position="333"/>
    </location>
</feature>
<feature type="compositionally biased region" description="Polar residues" evidence="1">
    <location>
        <begin position="286"/>
        <end position="309"/>
    </location>
</feature>
<sequence length="853" mass="94285">MALAKCEKFTANIYDKNRCKNCYRPKEVHSEAALESNKVSRKISRCGYLFVAPESFDFKSPLDRTRVNTVPQGVIDMNKCADVYDAENITSHAHSIAIATADHVTFLKGSTKEETNRWYDILVMYPRSNTKMKHKRSPTFPQTSHSQTALIPKRVNYTVAHSSFPNIYTGLEVNDPDNNIRQWYHSVTSSPPSSSSTNDKENHSGVTVEAGVKSVELGRMPKTGRSLSMGEPLSLRQVSGMRNGEVASAFASSSTASRHEPQPLTYRGVRSLKHRHDKSYTEGLRKSSSLHDLTSSPAEVSENTAPLSETRSRSHSRDSLSGGDASEQWVSSQSHVVPRALSKSCSDLTDMGSGQPKTFFEFLLNEPPPKPLSRNSRYMRMAGIPQTRPIEEYQPSKTGECVRLRHKSGPTTDIEHIEANHVAAKAKFWEAKSSNSVDSVFPDEGDCTDVGLTHHSQSLNNINISKSSYADKFNSHVDASKRYDAGTNGISKDSAQIQHNIYNHGSRYTLMKANSNDHLMSNSTIKSDSHSKATNPARFASNTSKVTRHGRVSHLTTATDQPANTTTTNMPPPPPLRSSSQKYSASITSKTSIPTPTRTRSRLTRNNALSQDRPDTDTTHQGEAQAATGTGLQTRGSSRGATMSGSHPSDTDDDVRNRSPTSSLLLNGCTKNETDEHKMAKSDFTTSHVNDSLNQTESSSNTQQERSHSTVSGLNACVCMHACMHASVCVCVCVRACARANTHEKVAIYQEICHGTNQHLLFLQDLEYMKKGWLMKQGETDKEWAKFWFVLSGSSLKYYDDMEAEKSGHERGAIDLASCYNMSEVTIARKYAFNLRFACSLSTLTITVLHHIS</sequence>
<keyword evidence="4" id="KW-1185">Reference proteome</keyword>
<dbReference type="AlphaFoldDB" id="A0AAD9JWI0"/>
<dbReference type="GO" id="GO:0051015">
    <property type="term" value="F:actin filament binding"/>
    <property type="evidence" value="ECO:0007669"/>
    <property type="project" value="TreeGrafter"/>
</dbReference>
<evidence type="ECO:0000313" key="3">
    <source>
        <dbReference type="EMBL" id="KAK2160602.1"/>
    </source>
</evidence>
<proteinExistence type="predicted"/>
<feature type="compositionally biased region" description="Basic and acidic residues" evidence="1">
    <location>
        <begin position="672"/>
        <end position="681"/>
    </location>
</feature>
<evidence type="ECO:0000259" key="2">
    <source>
        <dbReference type="PROSITE" id="PS50003"/>
    </source>
</evidence>
<feature type="region of interest" description="Disordered" evidence="1">
    <location>
        <begin position="182"/>
        <end position="205"/>
    </location>
</feature>
<feature type="domain" description="PH" evidence="2">
    <location>
        <begin position="767"/>
        <end position="853"/>
    </location>
</feature>
<evidence type="ECO:0000256" key="1">
    <source>
        <dbReference type="SAM" id="MobiDB-lite"/>
    </source>
</evidence>
<reference evidence="3" key="1">
    <citation type="journal article" date="2023" name="Mol. Biol. Evol.">
        <title>Third-Generation Sequencing Reveals the Adaptive Role of the Epigenome in Three Deep-Sea Polychaetes.</title>
        <authorList>
            <person name="Perez M."/>
            <person name="Aroh O."/>
            <person name="Sun Y."/>
            <person name="Lan Y."/>
            <person name="Juniper S.K."/>
            <person name="Young C.R."/>
            <person name="Angers B."/>
            <person name="Qian P.Y."/>
        </authorList>
    </citation>
    <scope>NUCLEOTIDE SEQUENCE</scope>
    <source>
        <strain evidence="3">P08H-3</strain>
    </source>
</reference>
<dbReference type="Pfam" id="PF00169">
    <property type="entry name" value="PH"/>
    <property type="match status" value="1"/>
</dbReference>
<dbReference type="SUPFAM" id="SSF50729">
    <property type="entry name" value="PH domain-like"/>
    <property type="match status" value="2"/>
</dbReference>
<accession>A0AAD9JWI0</accession>
<feature type="compositionally biased region" description="Polar residues" evidence="1">
    <location>
        <begin position="683"/>
        <end position="707"/>
    </location>
</feature>
<dbReference type="PROSITE" id="PS50003">
    <property type="entry name" value="PH_DOMAIN"/>
    <property type="match status" value="1"/>
</dbReference>
<dbReference type="EMBL" id="JAODUP010000129">
    <property type="protein sequence ID" value="KAK2160602.1"/>
    <property type="molecule type" value="Genomic_DNA"/>
</dbReference>
<organism evidence="3 4">
    <name type="scientific">Paralvinella palmiformis</name>
    <dbReference type="NCBI Taxonomy" id="53620"/>
    <lineage>
        <taxon>Eukaryota</taxon>
        <taxon>Metazoa</taxon>
        <taxon>Spiralia</taxon>
        <taxon>Lophotrochozoa</taxon>
        <taxon>Annelida</taxon>
        <taxon>Polychaeta</taxon>
        <taxon>Sedentaria</taxon>
        <taxon>Canalipalpata</taxon>
        <taxon>Terebellida</taxon>
        <taxon>Terebelliformia</taxon>
        <taxon>Alvinellidae</taxon>
        <taxon>Paralvinella</taxon>
    </lineage>
</organism>
<dbReference type="Proteomes" id="UP001208570">
    <property type="component" value="Unassembled WGS sequence"/>
</dbReference>
<dbReference type="InterPro" id="IPR011993">
    <property type="entry name" value="PH-like_dom_sf"/>
</dbReference>
<dbReference type="InterPro" id="IPR052223">
    <property type="entry name" value="Actin_Cytoskeleton_Reg"/>
</dbReference>
<protein>
    <recommendedName>
        <fullName evidence="2">PH domain-containing protein</fullName>
    </recommendedName>
</protein>
<evidence type="ECO:0000313" key="4">
    <source>
        <dbReference type="Proteomes" id="UP001208570"/>
    </source>
</evidence>
<dbReference type="InterPro" id="IPR001849">
    <property type="entry name" value="PH_domain"/>
</dbReference>